<evidence type="ECO:0000256" key="1">
    <source>
        <dbReference type="SAM" id="SignalP"/>
    </source>
</evidence>
<dbReference type="PROSITE" id="PS51257">
    <property type="entry name" value="PROKAR_LIPOPROTEIN"/>
    <property type="match status" value="1"/>
</dbReference>
<comment type="caution">
    <text evidence="3">The sequence shown here is derived from an EMBL/GenBank/DDBJ whole genome shotgun (WGS) entry which is preliminary data.</text>
</comment>
<dbReference type="Proteomes" id="UP001500353">
    <property type="component" value="Unassembled WGS sequence"/>
</dbReference>
<feature type="signal peptide" evidence="1">
    <location>
        <begin position="1"/>
        <end position="17"/>
    </location>
</feature>
<gene>
    <name evidence="3" type="ORF">GCM10023210_44440</name>
</gene>
<accession>A0ABP9MYF9</accession>
<keyword evidence="1" id="KW-0732">Signal</keyword>
<protein>
    <recommendedName>
        <fullName evidence="2">DUF6705 domain-containing protein</fullName>
    </recommendedName>
</protein>
<evidence type="ECO:0000313" key="4">
    <source>
        <dbReference type="Proteomes" id="UP001500353"/>
    </source>
</evidence>
<name>A0ABP9MYF9_9FLAO</name>
<proteinExistence type="predicted"/>
<organism evidence="3 4">
    <name type="scientific">Chryseobacterium ginsengisoli</name>
    <dbReference type="NCBI Taxonomy" id="363853"/>
    <lineage>
        <taxon>Bacteria</taxon>
        <taxon>Pseudomonadati</taxon>
        <taxon>Bacteroidota</taxon>
        <taxon>Flavobacteriia</taxon>
        <taxon>Flavobacteriales</taxon>
        <taxon>Weeksellaceae</taxon>
        <taxon>Chryseobacterium group</taxon>
        <taxon>Chryseobacterium</taxon>
    </lineage>
</organism>
<reference evidence="4" key="1">
    <citation type="journal article" date="2019" name="Int. J. Syst. Evol. Microbiol.">
        <title>The Global Catalogue of Microorganisms (GCM) 10K type strain sequencing project: providing services to taxonomists for standard genome sequencing and annotation.</title>
        <authorList>
            <consortium name="The Broad Institute Genomics Platform"/>
            <consortium name="The Broad Institute Genome Sequencing Center for Infectious Disease"/>
            <person name="Wu L."/>
            <person name="Ma J."/>
        </authorList>
    </citation>
    <scope>NUCLEOTIDE SEQUENCE [LARGE SCALE GENOMIC DNA]</scope>
    <source>
        <strain evidence="4">JCM 18019</strain>
    </source>
</reference>
<dbReference type="InterPro" id="IPR046551">
    <property type="entry name" value="DUF6705"/>
</dbReference>
<feature type="chain" id="PRO_5046218437" description="DUF6705 domain-containing protein" evidence="1">
    <location>
        <begin position="18"/>
        <end position="64"/>
    </location>
</feature>
<feature type="domain" description="DUF6705" evidence="2">
    <location>
        <begin position="1"/>
        <end position="63"/>
    </location>
</feature>
<dbReference type="EMBL" id="BAABHX010000015">
    <property type="protein sequence ID" value="GAA5102978.1"/>
    <property type="molecule type" value="Genomic_DNA"/>
</dbReference>
<keyword evidence="4" id="KW-1185">Reference proteome</keyword>
<dbReference type="Pfam" id="PF20448">
    <property type="entry name" value="DUF6705"/>
    <property type="match status" value="1"/>
</dbReference>
<evidence type="ECO:0000259" key="2">
    <source>
        <dbReference type="Pfam" id="PF20448"/>
    </source>
</evidence>
<evidence type="ECO:0000313" key="3">
    <source>
        <dbReference type="EMBL" id="GAA5102978.1"/>
    </source>
</evidence>
<sequence length="64" mass="7606">MKYLCLIIMTSFISCNAQTIVPMNNSYWDYPEPAYLKDTENFLNKFVGTWKYQNGNEQFIIILK</sequence>